<keyword evidence="3" id="KW-1185">Reference proteome</keyword>
<dbReference type="RefSeq" id="WP_157475897.1">
    <property type="nucleotide sequence ID" value="NZ_CP046566.1"/>
</dbReference>
<gene>
    <name evidence="2" type="ORF">GLV81_00390</name>
</gene>
<dbReference type="EMBL" id="CP046566">
    <property type="protein sequence ID" value="QGW26768.1"/>
    <property type="molecule type" value="Genomic_DNA"/>
</dbReference>
<feature type="chain" id="PRO_5026083895" description="T9SS type A sorting domain-containing protein" evidence="1">
    <location>
        <begin position="19"/>
        <end position="629"/>
    </location>
</feature>
<organism evidence="2 3">
    <name type="scientific">Phnomibacter ginsenosidimutans</name>
    <dbReference type="NCBI Taxonomy" id="2676868"/>
    <lineage>
        <taxon>Bacteria</taxon>
        <taxon>Pseudomonadati</taxon>
        <taxon>Bacteroidota</taxon>
        <taxon>Chitinophagia</taxon>
        <taxon>Chitinophagales</taxon>
        <taxon>Chitinophagaceae</taxon>
        <taxon>Phnomibacter</taxon>
    </lineage>
</organism>
<dbReference type="PANTHER" id="PTHR36842">
    <property type="entry name" value="PROTEIN TOLB HOMOLOG"/>
    <property type="match status" value="1"/>
</dbReference>
<reference evidence="2 3" key="1">
    <citation type="submission" date="2019-11" db="EMBL/GenBank/DDBJ databases">
        <authorList>
            <person name="Im W.T."/>
        </authorList>
    </citation>
    <scope>NUCLEOTIDE SEQUENCE [LARGE SCALE GENOMIC DNA]</scope>
    <source>
        <strain evidence="2 3">SB-02</strain>
    </source>
</reference>
<dbReference type="PANTHER" id="PTHR36842:SF1">
    <property type="entry name" value="PROTEIN TOLB"/>
    <property type="match status" value="1"/>
</dbReference>
<accession>A0A6I6GGI0</accession>
<dbReference type="KEGG" id="fls:GLV81_00390"/>
<sequence>MKQFFTLCCGLLAMQASAQWNNDPSLNNPISVQANLQYAASITTDGAGGAIIVWSDWRSGEGDVYAQRINAAGQVLWDADGKAVCTAPGNQNFPTIYSDAAGGAFIVWQDNRGANQDIYMQRMDANGNALWTADGVAVCNATGTQYNPNVLNLGGGVCMVAWHDDRTSANSDVYMQKINNDGTAAWAANGVLISNAAGYQLYPKMTTDAAGGAIVVWQDSRSGGSNYDIYAQRIDATGAVQWTANGVAVCTASGMQGDAELLADGAGGALIVWEDYRPGTSSDVYMQRINNNGVVQWNSNGNAICTAANYQNDPKLVSDGNGGAIITWFDYRSDGGSFTNFDIYAQRVNSAGAFEWTSYTTGLPVCTSAGRQQLPQIVTDGTGGAIIAWQDNRNGNNDVYAARVSADGSTPWTTNGVVVANAANGQDNPVLVSDGSNGAIVAWADNRNSNYDLYASRIFAGGTLPVVLNSFTGKKAGATNELNWVLDATAAHYQVVLQVSTDGIRFTDLYKHSVAVASSRKQYQHTNVAGTLYYRLKMLQSNGNVSFSHVLVLGAATSGTFKLYPTVAQNQLTVQAPTAGELRIVQANGQVVYRMMVAANSQVQIPVAQLTSGTYYCVLGNAQQAFIKQ</sequence>
<name>A0A6I6GGI0_9BACT</name>
<evidence type="ECO:0000256" key="1">
    <source>
        <dbReference type="SAM" id="SignalP"/>
    </source>
</evidence>
<proteinExistence type="predicted"/>
<evidence type="ECO:0000313" key="2">
    <source>
        <dbReference type="EMBL" id="QGW26768.1"/>
    </source>
</evidence>
<dbReference type="Proteomes" id="UP000426027">
    <property type="component" value="Chromosome"/>
</dbReference>
<evidence type="ECO:0008006" key="4">
    <source>
        <dbReference type="Google" id="ProtNLM"/>
    </source>
</evidence>
<dbReference type="AlphaFoldDB" id="A0A6I6GGI0"/>
<protein>
    <recommendedName>
        <fullName evidence="4">T9SS type A sorting domain-containing protein</fullName>
    </recommendedName>
</protein>
<feature type="signal peptide" evidence="1">
    <location>
        <begin position="1"/>
        <end position="18"/>
    </location>
</feature>
<evidence type="ECO:0000313" key="3">
    <source>
        <dbReference type="Proteomes" id="UP000426027"/>
    </source>
</evidence>
<keyword evidence="1" id="KW-0732">Signal</keyword>